<evidence type="ECO:0000313" key="2">
    <source>
        <dbReference type="Proteomes" id="UP001064048"/>
    </source>
</evidence>
<protein>
    <submittedName>
        <fullName evidence="1">Uncharacterized protein</fullName>
    </submittedName>
</protein>
<evidence type="ECO:0000313" key="1">
    <source>
        <dbReference type="EMBL" id="KAI8431020.1"/>
    </source>
</evidence>
<reference evidence="1 2" key="1">
    <citation type="journal article" date="2022" name="Genome Biol. Evol.">
        <title>The Spruce Budworm Genome: Reconstructing the Evolutionary History of Antifreeze Proteins.</title>
        <authorList>
            <person name="Beliveau C."/>
            <person name="Gagne P."/>
            <person name="Picq S."/>
            <person name="Vernygora O."/>
            <person name="Keeling C.I."/>
            <person name="Pinkney K."/>
            <person name="Doucet D."/>
            <person name="Wen F."/>
            <person name="Johnston J.S."/>
            <person name="Maaroufi H."/>
            <person name="Boyle B."/>
            <person name="Laroche J."/>
            <person name="Dewar K."/>
            <person name="Juretic N."/>
            <person name="Blackburn G."/>
            <person name="Nisole A."/>
            <person name="Brunet B."/>
            <person name="Brandao M."/>
            <person name="Lumley L."/>
            <person name="Duan J."/>
            <person name="Quan G."/>
            <person name="Lucarotti C.J."/>
            <person name="Roe A.D."/>
            <person name="Sperling F.A.H."/>
            <person name="Levesque R.C."/>
            <person name="Cusson M."/>
        </authorList>
    </citation>
    <scope>NUCLEOTIDE SEQUENCE [LARGE SCALE GENOMIC DNA]</scope>
    <source>
        <strain evidence="1">Glfc:IPQL:Cfum</strain>
    </source>
</reference>
<organism evidence="1 2">
    <name type="scientific">Choristoneura fumiferana</name>
    <name type="common">Spruce budworm moth</name>
    <name type="synonym">Archips fumiferana</name>
    <dbReference type="NCBI Taxonomy" id="7141"/>
    <lineage>
        <taxon>Eukaryota</taxon>
        <taxon>Metazoa</taxon>
        <taxon>Ecdysozoa</taxon>
        <taxon>Arthropoda</taxon>
        <taxon>Hexapoda</taxon>
        <taxon>Insecta</taxon>
        <taxon>Pterygota</taxon>
        <taxon>Neoptera</taxon>
        <taxon>Endopterygota</taxon>
        <taxon>Lepidoptera</taxon>
        <taxon>Glossata</taxon>
        <taxon>Ditrysia</taxon>
        <taxon>Tortricoidea</taxon>
        <taxon>Tortricidae</taxon>
        <taxon>Tortricinae</taxon>
        <taxon>Choristoneura</taxon>
    </lineage>
</organism>
<dbReference type="Proteomes" id="UP001064048">
    <property type="component" value="Chromosome Z"/>
</dbReference>
<gene>
    <name evidence="1" type="ORF">MSG28_001098</name>
</gene>
<accession>A0ACC0K452</accession>
<dbReference type="EMBL" id="CM046131">
    <property type="protein sequence ID" value="KAI8431020.1"/>
    <property type="molecule type" value="Genomic_DNA"/>
</dbReference>
<sequence>MSGSGKGFLGLWLYRNGSEWQVKSPVPHQHHPKLGEIGMASQQPPHAEGERISVIFSLKNQVGGLVKVLSVFQDLGINVLHIESRKSATEVADADILVDVECDPRRMEQLKRMLKREVQDFEVVPPQVGEDFPPPTPLSAAASFDFGEMPWFPRKISDLDRAQNVLMYGSELDADHPGFKDPEYRKRREQFAAIANNFKYGQPIPKVQYTEIEIKTWGIVFRELHKLYVKYACDEYLENWPQLVKYCGYREDHLPQLEDVSAFLKRKTGFQLRPVAGYLSPRDFLSGLAFRVFHCTQYIRHSSDPFYTPEP</sequence>
<keyword evidence="2" id="KW-1185">Reference proteome</keyword>
<proteinExistence type="predicted"/>
<name>A0ACC0K452_CHOFU</name>
<comment type="caution">
    <text evidence="1">The sequence shown here is derived from an EMBL/GenBank/DDBJ whole genome shotgun (WGS) entry which is preliminary data.</text>
</comment>